<reference evidence="1 2" key="1">
    <citation type="submission" date="2020-08" db="EMBL/GenBank/DDBJ databases">
        <title>Sphingobacterium sp. DN04309 isolated from aquaculture water.</title>
        <authorList>
            <person name="Zhang M."/>
        </authorList>
    </citation>
    <scope>NUCLEOTIDE SEQUENCE [LARGE SCALE GENOMIC DNA]</scope>
    <source>
        <strain evidence="1 2">DN04309</strain>
    </source>
</reference>
<evidence type="ECO:0000313" key="2">
    <source>
        <dbReference type="Proteomes" id="UP000651271"/>
    </source>
</evidence>
<accession>A0ABR7YFM0</accession>
<dbReference type="RefSeq" id="WP_190302374.1">
    <property type="nucleotide sequence ID" value="NZ_JACOIJ010000020.1"/>
</dbReference>
<name>A0ABR7YFM0_9SPHI</name>
<proteinExistence type="predicted"/>
<gene>
    <name evidence="1" type="ORF">H8B04_11000</name>
</gene>
<comment type="caution">
    <text evidence="1">The sequence shown here is derived from an EMBL/GenBank/DDBJ whole genome shotgun (WGS) entry which is preliminary data.</text>
</comment>
<evidence type="ECO:0008006" key="3">
    <source>
        <dbReference type="Google" id="ProtNLM"/>
    </source>
</evidence>
<dbReference type="Proteomes" id="UP000651271">
    <property type="component" value="Unassembled WGS sequence"/>
</dbReference>
<organism evidence="1 2">
    <name type="scientific">Sphingobacterium litopenaei</name>
    <dbReference type="NCBI Taxonomy" id="2763500"/>
    <lineage>
        <taxon>Bacteria</taxon>
        <taxon>Pseudomonadati</taxon>
        <taxon>Bacteroidota</taxon>
        <taxon>Sphingobacteriia</taxon>
        <taxon>Sphingobacteriales</taxon>
        <taxon>Sphingobacteriaceae</taxon>
        <taxon>Sphingobacterium</taxon>
    </lineage>
</organism>
<evidence type="ECO:0000313" key="1">
    <source>
        <dbReference type="EMBL" id="MBD1430086.1"/>
    </source>
</evidence>
<dbReference type="EMBL" id="JACOIJ010000020">
    <property type="protein sequence ID" value="MBD1430086.1"/>
    <property type="molecule type" value="Genomic_DNA"/>
</dbReference>
<protein>
    <recommendedName>
        <fullName evidence="3">RiboL-PSP-HEPN domain-containing protein</fullName>
    </recommendedName>
</protein>
<sequence length="267" mass="31941">MITYYFDKFINSVSENNHICNILTNSLSRDIEKYKPEESRFFSGTLYLANDPFSPDNNLIPLKLKTTDKTDLLNNKPKYLSDIFGFYYCRNFEAFERYWKDIFSYCLFQKYSGDFFLLQKFLKGGKEFRSKISSNFNYEEFRCYLDSSKEKYLNMLMDIVSDQHPQRSKVKKLNSDFISFFSSFRHHLVHTSECSIIPSKSLIYVKQLLQNEYKGETNFNMIMFNKDVFKMSYQALIDHSYQLYKLCCEFLEIENEIIKNKKSSYTS</sequence>
<keyword evidence="2" id="KW-1185">Reference proteome</keyword>